<dbReference type="GO" id="GO:0051087">
    <property type="term" value="F:protein-folding chaperone binding"/>
    <property type="evidence" value="ECO:0007669"/>
    <property type="project" value="TreeGrafter"/>
</dbReference>
<dbReference type="EMBL" id="CBTY010000011">
    <property type="protein sequence ID" value="CDI06532.1"/>
    <property type="molecule type" value="Genomic_DNA"/>
</dbReference>
<dbReference type="EMBL" id="CAJNAQ010000002">
    <property type="protein sequence ID" value="CAE6488591.1"/>
    <property type="molecule type" value="Genomic_DNA"/>
</dbReference>
<dbReference type="PANTHER" id="PTHR44360:SF1">
    <property type="entry name" value="DNAJ HOMOLOG SUBFAMILY B MEMBER 9"/>
    <property type="match status" value="1"/>
</dbReference>
<feature type="transmembrane region" description="Helical" evidence="2">
    <location>
        <begin position="126"/>
        <end position="145"/>
    </location>
</feature>
<dbReference type="PANTHER" id="PTHR44360">
    <property type="entry name" value="DNAJ HOMOLOG SUBFAMILY B MEMBER 9"/>
    <property type="match status" value="1"/>
</dbReference>
<dbReference type="Proteomes" id="UP000018159">
    <property type="component" value="Unassembled WGS sequence"/>
</dbReference>
<dbReference type="PRINTS" id="PR00625">
    <property type="entry name" value="JDOMAIN"/>
</dbReference>
<reference evidence="4" key="3">
    <citation type="submission" date="2021-02" db="EMBL/GenBank/DDBJ databases">
        <authorList>
            <person name="Han P."/>
        </authorList>
    </citation>
    <scope>NUCLEOTIDE SEQUENCE</scope>
    <source>
        <strain evidence="4">Candidatus Nitrosotenuis uzonensis 5A</strain>
    </source>
</reference>
<feature type="domain" description="J" evidence="3">
    <location>
        <begin position="5"/>
        <end position="85"/>
    </location>
</feature>
<evidence type="ECO:0000259" key="3">
    <source>
        <dbReference type="PROSITE" id="PS50076"/>
    </source>
</evidence>
<dbReference type="STRING" id="1407055.NITUZ_60059"/>
<dbReference type="CDD" id="cd06257">
    <property type="entry name" value="DnaJ"/>
    <property type="match status" value="1"/>
</dbReference>
<proteinExistence type="predicted"/>
<keyword evidence="2" id="KW-1133">Transmembrane helix</keyword>
<name>V6AVD2_9ARCH</name>
<organism evidence="5 6">
    <name type="scientific">Candidatus Nitrosotenuis uzonensis</name>
    <dbReference type="NCBI Taxonomy" id="1407055"/>
    <lineage>
        <taxon>Archaea</taxon>
        <taxon>Nitrososphaerota</taxon>
        <taxon>Candidatus Nitrosotenuis</taxon>
    </lineage>
</organism>
<gene>
    <name evidence="5" type="ORF">NITUZ_60059</name>
    <name evidence="4" type="ORF">NUZ5A_20475</name>
</gene>
<dbReference type="OrthoDB" id="11397at2157"/>
<sequence length="146" mass="17280">MNSAHCYGVLGLEKDATFKEIKQAYRQLSLKYHPDRNRDRDADRKFREITEAYQTLRIEQKKENTKHKDAEVAHAQFWKYYDKETAKEVKVGYGAYREELRRNFGVNVDQYEDRPERPVSHKTTHMLLYGGLGAIALWIIISEILK</sequence>
<dbReference type="GO" id="GO:0036503">
    <property type="term" value="P:ERAD pathway"/>
    <property type="evidence" value="ECO:0007669"/>
    <property type="project" value="TreeGrafter"/>
</dbReference>
<evidence type="ECO:0000313" key="4">
    <source>
        <dbReference type="EMBL" id="CAE6488591.1"/>
    </source>
</evidence>
<protein>
    <recommendedName>
        <fullName evidence="3">J domain-containing protein</fullName>
    </recommendedName>
</protein>
<reference evidence="5" key="1">
    <citation type="journal article" date="2013" name="PLoS ONE">
        <title>Enrichment and Genome Sequence of the Group I.1a Ammonia-Oxidizing Archaeon ?Ca. Nitrosotenuis uzonensis? Representing a Clade Globally.</title>
        <authorList>
            <person name="Lebedeva E.V."/>
            <person name="Hatzenpichler R."/>
            <person name="Pelletier E."/>
            <person name="Schuster N."/>
            <person name="Hauzmayer S."/>
            <person name="Bulaev A."/>
            <person name="Grigor'eva N.V."/>
            <person name="Galushko A."/>
            <person name="Schmid M."/>
            <person name="Palatinszky M."/>
            <person name="Le Paslier D."/>
            <person name="Daims H."/>
            <person name="Wagner M."/>
        </authorList>
    </citation>
    <scope>NUCLEOTIDE SEQUENCE [LARGE SCALE GENOMIC DNA]</scope>
    <source>
        <strain evidence="5">N4</strain>
    </source>
</reference>
<keyword evidence="1" id="KW-0143">Chaperone</keyword>
<keyword evidence="6" id="KW-1185">Reference proteome</keyword>
<accession>V6AVD2</accession>
<evidence type="ECO:0000256" key="2">
    <source>
        <dbReference type="SAM" id="Phobius"/>
    </source>
</evidence>
<dbReference type="InterPro" id="IPR036869">
    <property type="entry name" value="J_dom_sf"/>
</dbReference>
<dbReference type="Proteomes" id="UP000655759">
    <property type="component" value="Unassembled WGS sequence"/>
</dbReference>
<dbReference type="AlphaFoldDB" id="V6AVD2"/>
<dbReference type="SUPFAM" id="SSF46565">
    <property type="entry name" value="Chaperone J-domain"/>
    <property type="match status" value="1"/>
</dbReference>
<dbReference type="InterPro" id="IPR051948">
    <property type="entry name" value="Hsp70_co-chaperone_J-domain"/>
</dbReference>
<reference evidence="5" key="2">
    <citation type="submission" date="2013-10" db="EMBL/GenBank/DDBJ databases">
        <authorList>
            <person name="Regsiter A."/>
        </authorList>
    </citation>
    <scope>NUCLEOTIDE SEQUENCE</scope>
    <source>
        <strain evidence="5">N4</strain>
    </source>
</reference>
<dbReference type="PROSITE" id="PS50076">
    <property type="entry name" value="DNAJ_2"/>
    <property type="match status" value="1"/>
</dbReference>
<evidence type="ECO:0000313" key="6">
    <source>
        <dbReference type="Proteomes" id="UP000018159"/>
    </source>
</evidence>
<keyword evidence="2" id="KW-0472">Membrane</keyword>
<dbReference type="RefSeq" id="WP_081844931.1">
    <property type="nucleotide sequence ID" value="NZ_CAJNAQ010000002.1"/>
</dbReference>
<keyword evidence="2" id="KW-0812">Transmembrane</keyword>
<dbReference type="SMART" id="SM00271">
    <property type="entry name" value="DnaJ"/>
    <property type="match status" value="1"/>
</dbReference>
<evidence type="ECO:0000313" key="5">
    <source>
        <dbReference type="EMBL" id="CDI06532.1"/>
    </source>
</evidence>
<comment type="caution">
    <text evidence="5">The sequence shown here is derived from an EMBL/GenBank/DDBJ whole genome shotgun (WGS) entry which is preliminary data.</text>
</comment>
<dbReference type="Pfam" id="PF00226">
    <property type="entry name" value="DnaJ"/>
    <property type="match status" value="1"/>
</dbReference>
<dbReference type="InterPro" id="IPR001623">
    <property type="entry name" value="DnaJ_domain"/>
</dbReference>
<dbReference type="GO" id="GO:0051787">
    <property type="term" value="F:misfolded protein binding"/>
    <property type="evidence" value="ECO:0007669"/>
    <property type="project" value="TreeGrafter"/>
</dbReference>
<dbReference type="Gene3D" id="1.10.287.110">
    <property type="entry name" value="DnaJ domain"/>
    <property type="match status" value="1"/>
</dbReference>
<evidence type="ECO:0000256" key="1">
    <source>
        <dbReference type="ARBA" id="ARBA00023186"/>
    </source>
</evidence>